<dbReference type="CDD" id="cd22157">
    <property type="entry name" value="F-box_AtFBW1-like"/>
    <property type="match status" value="1"/>
</dbReference>
<dbReference type="PANTHER" id="PTHR31672">
    <property type="entry name" value="BNACNNG10540D PROTEIN"/>
    <property type="match status" value="1"/>
</dbReference>
<accession>A0AAV9K077</accession>
<protein>
    <recommendedName>
        <fullName evidence="2">F-box domain-containing protein</fullName>
    </recommendedName>
</protein>
<sequence>MKTPIKPKTEQTHITTILNFHQLRCEISNTQMTSEASDPPPHGSKPSNFAEFSSTSMNNSILTIPVLPAELVIEILSRLPVKSLLKFRSVSKSWLSIISRPKFIKTHLRVSIDNKKCTHHRLLMKLYWANSNLKDCSFSSLLYNESVIEANDLNCPMETPMYLFALWVQSMD</sequence>
<feature type="domain" description="F-box" evidence="2">
    <location>
        <begin position="61"/>
        <end position="107"/>
    </location>
</feature>
<dbReference type="SUPFAM" id="SSF81383">
    <property type="entry name" value="F-box domain"/>
    <property type="match status" value="1"/>
</dbReference>
<gene>
    <name evidence="3" type="ORF">R3W88_033688</name>
</gene>
<dbReference type="PROSITE" id="PS50181">
    <property type="entry name" value="FBOX"/>
    <property type="match status" value="1"/>
</dbReference>
<evidence type="ECO:0000313" key="4">
    <source>
        <dbReference type="Proteomes" id="UP001311915"/>
    </source>
</evidence>
<organism evidence="3 4">
    <name type="scientific">Solanum pinnatisectum</name>
    <name type="common">tansyleaf nightshade</name>
    <dbReference type="NCBI Taxonomy" id="50273"/>
    <lineage>
        <taxon>Eukaryota</taxon>
        <taxon>Viridiplantae</taxon>
        <taxon>Streptophyta</taxon>
        <taxon>Embryophyta</taxon>
        <taxon>Tracheophyta</taxon>
        <taxon>Spermatophyta</taxon>
        <taxon>Magnoliopsida</taxon>
        <taxon>eudicotyledons</taxon>
        <taxon>Gunneridae</taxon>
        <taxon>Pentapetalae</taxon>
        <taxon>asterids</taxon>
        <taxon>lamiids</taxon>
        <taxon>Solanales</taxon>
        <taxon>Solanaceae</taxon>
        <taxon>Solanoideae</taxon>
        <taxon>Solaneae</taxon>
        <taxon>Solanum</taxon>
    </lineage>
</organism>
<dbReference type="EMBL" id="JAWPEI010000052">
    <property type="protein sequence ID" value="KAK4706724.1"/>
    <property type="molecule type" value="Genomic_DNA"/>
</dbReference>
<comment type="caution">
    <text evidence="3">The sequence shown here is derived from an EMBL/GenBank/DDBJ whole genome shotgun (WGS) entry which is preliminary data.</text>
</comment>
<dbReference type="SMART" id="SM00256">
    <property type="entry name" value="FBOX"/>
    <property type="match status" value="1"/>
</dbReference>
<dbReference type="InterPro" id="IPR036047">
    <property type="entry name" value="F-box-like_dom_sf"/>
</dbReference>
<evidence type="ECO:0000259" key="2">
    <source>
        <dbReference type="PROSITE" id="PS50181"/>
    </source>
</evidence>
<dbReference type="InterPro" id="IPR001810">
    <property type="entry name" value="F-box_dom"/>
</dbReference>
<feature type="region of interest" description="Disordered" evidence="1">
    <location>
        <begin position="31"/>
        <end position="50"/>
    </location>
</feature>
<evidence type="ECO:0000313" key="3">
    <source>
        <dbReference type="EMBL" id="KAK4706724.1"/>
    </source>
</evidence>
<dbReference type="PANTHER" id="PTHR31672:SF13">
    <property type="entry name" value="F-BOX PROTEIN CPR30-LIKE"/>
    <property type="match status" value="1"/>
</dbReference>
<evidence type="ECO:0000256" key="1">
    <source>
        <dbReference type="SAM" id="MobiDB-lite"/>
    </source>
</evidence>
<name>A0AAV9K077_9SOLN</name>
<dbReference type="Gene3D" id="1.20.1280.50">
    <property type="match status" value="1"/>
</dbReference>
<dbReference type="Proteomes" id="UP001311915">
    <property type="component" value="Unassembled WGS sequence"/>
</dbReference>
<dbReference type="InterPro" id="IPR050796">
    <property type="entry name" value="SCF_F-box_component"/>
</dbReference>
<dbReference type="Pfam" id="PF00646">
    <property type="entry name" value="F-box"/>
    <property type="match status" value="1"/>
</dbReference>
<keyword evidence="4" id="KW-1185">Reference proteome</keyword>
<dbReference type="AlphaFoldDB" id="A0AAV9K077"/>
<proteinExistence type="predicted"/>
<reference evidence="3 4" key="1">
    <citation type="submission" date="2023-10" db="EMBL/GenBank/DDBJ databases">
        <title>Genome-Wide Identification Analysis in wild type Solanum Pinnatisectum Reveals Some Genes Defensing Phytophthora Infestans.</title>
        <authorList>
            <person name="Sun C."/>
        </authorList>
    </citation>
    <scope>NUCLEOTIDE SEQUENCE [LARGE SCALE GENOMIC DNA]</scope>
    <source>
        <strain evidence="3">LQN</strain>
        <tissue evidence="3">Leaf</tissue>
    </source>
</reference>